<dbReference type="RefSeq" id="WP_093322140.1">
    <property type="nucleotide sequence ID" value="NZ_FOHV01000037.1"/>
</dbReference>
<dbReference type="Proteomes" id="UP000242642">
    <property type="component" value="Unassembled WGS sequence"/>
</dbReference>
<dbReference type="Pfam" id="PF21986">
    <property type="entry name" value="AH_C"/>
    <property type="match status" value="1"/>
</dbReference>
<dbReference type="InterPro" id="IPR053844">
    <property type="entry name" value="AH_C"/>
</dbReference>
<sequence length="134" mass="14790">MNTTHQTDSNFVLLAVNGTLMRGLKLNPNLLNVGAKFVREDKTDNHYRIWSINDDHPAMIRTIEPSNSVELEIWALPPDAFASVLSNEPAGLAIGKVKLADGSEVLGVLGEPFLVEGQKEITQFGGWRNYTKTL</sequence>
<gene>
    <name evidence="2" type="ORF">SAMN02583745_02684</name>
</gene>
<evidence type="ECO:0000313" key="2">
    <source>
        <dbReference type="EMBL" id="SET54418.1"/>
    </source>
</evidence>
<feature type="domain" description="Allophanate hydrolase C-terminal" evidence="1">
    <location>
        <begin position="13"/>
        <end position="131"/>
    </location>
</feature>
<keyword evidence="3" id="KW-1185">Reference proteome</keyword>
<accession>A0A1I0F8T8</accession>
<proteinExistence type="predicted"/>
<dbReference type="EMBL" id="FOHV01000037">
    <property type="protein sequence ID" value="SET54418.1"/>
    <property type="molecule type" value="Genomic_DNA"/>
</dbReference>
<organism evidence="2 3">
    <name type="scientific">Thorsellia anophelis DSM 18579</name>
    <dbReference type="NCBI Taxonomy" id="1123402"/>
    <lineage>
        <taxon>Bacteria</taxon>
        <taxon>Pseudomonadati</taxon>
        <taxon>Pseudomonadota</taxon>
        <taxon>Gammaproteobacteria</taxon>
        <taxon>Enterobacterales</taxon>
        <taxon>Thorselliaceae</taxon>
        <taxon>Thorsellia</taxon>
    </lineage>
</organism>
<protein>
    <recommendedName>
        <fullName evidence="1">Allophanate hydrolase C-terminal domain-containing protein</fullName>
    </recommendedName>
</protein>
<dbReference type="AlphaFoldDB" id="A0A1I0F8T8"/>
<evidence type="ECO:0000313" key="3">
    <source>
        <dbReference type="Proteomes" id="UP000242642"/>
    </source>
</evidence>
<evidence type="ECO:0000259" key="1">
    <source>
        <dbReference type="Pfam" id="PF21986"/>
    </source>
</evidence>
<dbReference type="Gene3D" id="3.10.490.10">
    <property type="entry name" value="Gamma-glutamyl cyclotransferase-like"/>
    <property type="match status" value="1"/>
</dbReference>
<dbReference type="OrthoDB" id="9811471at2"/>
<reference evidence="3" key="1">
    <citation type="submission" date="2016-10" db="EMBL/GenBank/DDBJ databases">
        <authorList>
            <person name="Varghese N."/>
            <person name="Submissions S."/>
        </authorList>
    </citation>
    <scope>NUCLEOTIDE SEQUENCE [LARGE SCALE GENOMIC DNA]</scope>
    <source>
        <strain evidence="3">DSM 18579</strain>
    </source>
</reference>
<name>A0A1I0F8T8_9GAMM</name>
<dbReference type="STRING" id="1123402.SAMN02583745_02684"/>